<dbReference type="Proteomes" id="UP000438760">
    <property type="component" value="Unassembled WGS sequence"/>
</dbReference>
<gene>
    <name evidence="2" type="ORF">GJV76_11825</name>
</gene>
<name>A0A6I3LNC3_9FLAO</name>
<dbReference type="Pfam" id="PF04073">
    <property type="entry name" value="tRNA_edit"/>
    <property type="match status" value="1"/>
</dbReference>
<sequence length="155" mass="17117">MNHLKVKDYLKSKGFEDRFIEFKESTATVDEAAIAIGCGSDQIAKSITLYAPEEGTAILVVASGNSKIDNKTFKDTFGIKAKMLKYEDVEELVGHKVGGVCPFKVKESTKVYFDESLKKHQVLYPAGGSANTVVQLKQEELISLCDFVDWVSVTK</sequence>
<accession>A0A6I3LNC3</accession>
<keyword evidence="3" id="KW-1185">Reference proteome</keyword>
<evidence type="ECO:0000313" key="3">
    <source>
        <dbReference type="Proteomes" id="UP000438760"/>
    </source>
</evidence>
<dbReference type="PANTHER" id="PTHR30411">
    <property type="entry name" value="CYTOPLASMIC PROTEIN"/>
    <property type="match status" value="1"/>
</dbReference>
<dbReference type="AlphaFoldDB" id="A0A6I3LNC3"/>
<organism evidence="2 3">
    <name type="scientific">Myroides albus</name>
    <dbReference type="NCBI Taxonomy" id="2562892"/>
    <lineage>
        <taxon>Bacteria</taxon>
        <taxon>Pseudomonadati</taxon>
        <taxon>Bacteroidota</taxon>
        <taxon>Flavobacteriia</taxon>
        <taxon>Flavobacteriales</taxon>
        <taxon>Flavobacteriaceae</taxon>
        <taxon>Myroides</taxon>
    </lineage>
</organism>
<dbReference type="CDD" id="cd04333">
    <property type="entry name" value="ProX_deacylase"/>
    <property type="match status" value="1"/>
</dbReference>
<dbReference type="RefSeq" id="WP_155092827.1">
    <property type="nucleotide sequence ID" value="NZ_WMJX01000030.1"/>
</dbReference>
<dbReference type="OrthoDB" id="9798760at2"/>
<dbReference type="GO" id="GO:0002161">
    <property type="term" value="F:aminoacyl-tRNA deacylase activity"/>
    <property type="evidence" value="ECO:0007669"/>
    <property type="project" value="InterPro"/>
</dbReference>
<dbReference type="InterPro" id="IPR007214">
    <property type="entry name" value="YbaK/aa-tRNA-synth-assoc-dom"/>
</dbReference>
<dbReference type="Gene3D" id="3.90.960.10">
    <property type="entry name" value="YbaK/aminoacyl-tRNA synthetase-associated domain"/>
    <property type="match status" value="1"/>
</dbReference>
<dbReference type="SUPFAM" id="SSF55826">
    <property type="entry name" value="YbaK/ProRS associated domain"/>
    <property type="match status" value="1"/>
</dbReference>
<reference evidence="2 3" key="1">
    <citation type="submission" date="2019-11" db="EMBL/GenBank/DDBJ databases">
        <title>Genome of Strain BIT-d1.</title>
        <authorList>
            <person name="Yang Y."/>
        </authorList>
    </citation>
    <scope>NUCLEOTIDE SEQUENCE [LARGE SCALE GENOMIC DNA]</scope>
    <source>
        <strain evidence="2 3">BIT-d1</strain>
    </source>
</reference>
<dbReference type="InterPro" id="IPR036754">
    <property type="entry name" value="YbaK/aa-tRNA-synt-asso_dom_sf"/>
</dbReference>
<protein>
    <submittedName>
        <fullName evidence="2">YbaK/EbsC family protein</fullName>
    </submittedName>
</protein>
<dbReference type="PANTHER" id="PTHR30411:SF1">
    <property type="entry name" value="CYTOPLASMIC PROTEIN"/>
    <property type="match status" value="1"/>
</dbReference>
<comment type="caution">
    <text evidence="2">The sequence shown here is derived from an EMBL/GenBank/DDBJ whole genome shotgun (WGS) entry which is preliminary data.</text>
</comment>
<dbReference type="EMBL" id="WMJX01000030">
    <property type="protein sequence ID" value="MTG98810.1"/>
    <property type="molecule type" value="Genomic_DNA"/>
</dbReference>
<evidence type="ECO:0000259" key="1">
    <source>
        <dbReference type="Pfam" id="PF04073"/>
    </source>
</evidence>
<evidence type="ECO:0000313" key="2">
    <source>
        <dbReference type="EMBL" id="MTG98810.1"/>
    </source>
</evidence>
<feature type="domain" description="YbaK/aminoacyl-tRNA synthetase-associated" evidence="1">
    <location>
        <begin position="24"/>
        <end position="143"/>
    </location>
</feature>
<proteinExistence type="predicted"/>